<keyword evidence="1" id="KW-0732">Signal</keyword>
<feature type="signal peptide" evidence="1">
    <location>
        <begin position="1"/>
        <end position="20"/>
    </location>
</feature>
<dbReference type="InterPro" id="IPR050583">
    <property type="entry name" value="Mycobacterial_A85_antigen"/>
</dbReference>
<feature type="chain" id="PRO_5046015618" evidence="1">
    <location>
        <begin position="21"/>
        <end position="485"/>
    </location>
</feature>
<organism evidence="2 3">
    <name type="scientific">Hymenobacter canadensis</name>
    <dbReference type="NCBI Taxonomy" id="2999067"/>
    <lineage>
        <taxon>Bacteria</taxon>
        <taxon>Pseudomonadati</taxon>
        <taxon>Bacteroidota</taxon>
        <taxon>Cytophagia</taxon>
        <taxon>Cytophagales</taxon>
        <taxon>Hymenobacteraceae</taxon>
        <taxon>Hymenobacter</taxon>
    </lineage>
</organism>
<dbReference type="Proteomes" id="UP001211005">
    <property type="component" value="Chromosome"/>
</dbReference>
<dbReference type="GO" id="GO:0016787">
    <property type="term" value="F:hydrolase activity"/>
    <property type="evidence" value="ECO:0007669"/>
    <property type="project" value="UniProtKB-KW"/>
</dbReference>
<keyword evidence="2" id="KW-0378">Hydrolase</keyword>
<dbReference type="PANTHER" id="PTHR48098:SF3">
    <property type="entry name" value="IRON(III) ENTEROBACTIN ESTERASE"/>
    <property type="match status" value="1"/>
</dbReference>
<dbReference type="Gene3D" id="3.40.50.1820">
    <property type="entry name" value="alpha/beta hydrolase"/>
    <property type="match status" value="1"/>
</dbReference>
<sequence>MRIYGLVFLLLLLTRFSAQAQQFRVSYTAAAHAGPFTGNVLLFLSKKNVQPKDQPGWPCYRLAVRNVKPGETIVFSDSALSYPTLLSRLPRGDYYVQAVWDLNLGGRIIGQSTGNPYSAARKVSLQANDEIFTLDCSQVVPAPVFVATRFCKEIKAPSALLSRFHRKPMSLDGAVILPADYYRHPQRRYPVLFTVGGFGADYHHYSRSESTDTLPATPIDTIACIRVYLDGASALGHTVYANSANNGPVGDAFATEFLPLLDRQYRTNGGRVLRGHSSGGYTVVYLMTHYPKLFAGANASSPDPVDFRNFMRTNLYQDLERVEMVDSLTYGEVLPVAEAYDRPNIVHRLEDIIYRGEQEVSFDAVFGPKGRNGLPKPLFNSTNSLDRQVFRHWKRYDLTQYVRQNWRRLKPDLNGKLRLATGNQDTYFLNFSVMLMEQEMRKLGADMPFAYYPGDHFSVVTAEYKRAETQWLKKTYQQWLAQHPQ</sequence>
<dbReference type="SUPFAM" id="SSF53474">
    <property type="entry name" value="alpha/beta-Hydrolases"/>
    <property type="match status" value="1"/>
</dbReference>
<dbReference type="EMBL" id="CP114767">
    <property type="protein sequence ID" value="WBA40278.1"/>
    <property type="molecule type" value="Genomic_DNA"/>
</dbReference>
<evidence type="ECO:0000313" key="2">
    <source>
        <dbReference type="EMBL" id="WBA40278.1"/>
    </source>
</evidence>
<dbReference type="PANTHER" id="PTHR48098">
    <property type="entry name" value="ENTEROCHELIN ESTERASE-RELATED"/>
    <property type="match status" value="1"/>
</dbReference>
<reference evidence="2 3" key="1">
    <citation type="submission" date="2022-12" db="EMBL/GenBank/DDBJ databases">
        <title>Hymenobacter canadensis sp. nov. isolated from lake water of the Cambridge Bay, Canada.</title>
        <authorList>
            <person name="Kim W.H."/>
            <person name="Lee Y.M."/>
        </authorList>
    </citation>
    <scope>NUCLEOTIDE SEQUENCE [LARGE SCALE GENOMIC DNA]</scope>
    <source>
        <strain evidence="2 3">PAMC 29467</strain>
    </source>
</reference>
<evidence type="ECO:0000256" key="1">
    <source>
        <dbReference type="SAM" id="SignalP"/>
    </source>
</evidence>
<gene>
    <name evidence="2" type="ORF">O3303_10590</name>
</gene>
<name>A0ABY7LIK3_9BACT</name>
<evidence type="ECO:0000313" key="3">
    <source>
        <dbReference type="Proteomes" id="UP001211005"/>
    </source>
</evidence>
<dbReference type="Pfam" id="PF00756">
    <property type="entry name" value="Esterase"/>
    <property type="match status" value="1"/>
</dbReference>
<dbReference type="InterPro" id="IPR029058">
    <property type="entry name" value="AB_hydrolase_fold"/>
</dbReference>
<keyword evidence="3" id="KW-1185">Reference proteome</keyword>
<accession>A0ABY7LIK3</accession>
<protein>
    <submittedName>
        <fullName evidence="2">Alpha/beta hydrolase-fold protein</fullName>
    </submittedName>
</protein>
<proteinExistence type="predicted"/>
<dbReference type="RefSeq" id="WP_269558388.1">
    <property type="nucleotide sequence ID" value="NZ_CP114767.1"/>
</dbReference>
<dbReference type="InterPro" id="IPR000801">
    <property type="entry name" value="Esterase-like"/>
</dbReference>